<organism evidence="2 3">
    <name type="scientific">Scophthalmus maximus</name>
    <name type="common">Turbot</name>
    <name type="synonym">Psetta maxima</name>
    <dbReference type="NCBI Taxonomy" id="52904"/>
    <lineage>
        <taxon>Eukaryota</taxon>
        <taxon>Metazoa</taxon>
        <taxon>Chordata</taxon>
        <taxon>Craniata</taxon>
        <taxon>Vertebrata</taxon>
        <taxon>Euteleostomi</taxon>
        <taxon>Actinopterygii</taxon>
        <taxon>Neopterygii</taxon>
        <taxon>Teleostei</taxon>
        <taxon>Neoteleostei</taxon>
        <taxon>Acanthomorphata</taxon>
        <taxon>Carangaria</taxon>
        <taxon>Pleuronectiformes</taxon>
        <taxon>Pleuronectoidei</taxon>
        <taxon>Scophthalmidae</taxon>
        <taxon>Scophthalmus</taxon>
    </lineage>
</organism>
<accession>A0A2U9CB55</accession>
<name>A0A2U9CB55_SCOMX</name>
<feature type="compositionally biased region" description="Pro residues" evidence="1">
    <location>
        <begin position="1"/>
        <end position="20"/>
    </location>
</feature>
<gene>
    <name evidence="2" type="ORF">SMAX5B_003300</name>
</gene>
<sequence>MQDGPRPPRALLPAHRPAPPTSNMAATWTGDGLRQTEDRTDDTDGTRVLRVTDGDTPVNVGVGVSPNLFAVNGGNGEPGEKNSETRGKAVFLGRADQGRVPGRLRAGEPRSPMLLTQLSSGCCGTGSPPQYAVLQGNTSVRYMVRAGLCRVAVEIRTPSVKRVQLT</sequence>
<feature type="region of interest" description="Disordered" evidence="1">
    <location>
        <begin position="1"/>
        <end position="45"/>
    </location>
</feature>
<proteinExistence type="predicted"/>
<evidence type="ECO:0000256" key="1">
    <source>
        <dbReference type="SAM" id="MobiDB-lite"/>
    </source>
</evidence>
<reference evidence="2 3" key="1">
    <citation type="submission" date="2017-12" db="EMBL/GenBank/DDBJ databases">
        <title>Integrating genomic resources of turbot (Scophthalmus maximus) in depth evaluation of genetic and physical mapping variation across individuals.</title>
        <authorList>
            <person name="Martinez P."/>
        </authorList>
    </citation>
    <scope>NUCLEOTIDE SEQUENCE [LARGE SCALE GENOMIC DNA]</scope>
</reference>
<feature type="compositionally biased region" description="Basic and acidic residues" evidence="1">
    <location>
        <begin position="34"/>
        <end position="45"/>
    </location>
</feature>
<evidence type="ECO:0000313" key="3">
    <source>
        <dbReference type="Proteomes" id="UP000246464"/>
    </source>
</evidence>
<evidence type="ECO:0000313" key="2">
    <source>
        <dbReference type="EMBL" id="AWP13805.1"/>
    </source>
</evidence>
<dbReference type="AlphaFoldDB" id="A0A2U9CB55"/>
<keyword evidence="3" id="KW-1185">Reference proteome</keyword>
<dbReference type="EMBL" id="CP026257">
    <property type="protein sequence ID" value="AWP13805.1"/>
    <property type="molecule type" value="Genomic_DNA"/>
</dbReference>
<protein>
    <submittedName>
        <fullName evidence="2">Uncharacterized protein</fullName>
    </submittedName>
</protein>
<dbReference type="Proteomes" id="UP000246464">
    <property type="component" value="Chromosome 15"/>
</dbReference>